<reference evidence="2 3" key="1">
    <citation type="journal article" date="2019" name="Nat. Ecol. Evol.">
        <title>Megaphylogeny resolves global patterns of mushroom evolution.</title>
        <authorList>
            <person name="Varga T."/>
            <person name="Krizsan K."/>
            <person name="Foldi C."/>
            <person name="Dima B."/>
            <person name="Sanchez-Garcia M."/>
            <person name="Sanchez-Ramirez S."/>
            <person name="Szollosi G.J."/>
            <person name="Szarkandi J.G."/>
            <person name="Papp V."/>
            <person name="Albert L."/>
            <person name="Andreopoulos W."/>
            <person name="Angelini C."/>
            <person name="Antonin V."/>
            <person name="Barry K.W."/>
            <person name="Bougher N.L."/>
            <person name="Buchanan P."/>
            <person name="Buyck B."/>
            <person name="Bense V."/>
            <person name="Catcheside P."/>
            <person name="Chovatia M."/>
            <person name="Cooper J."/>
            <person name="Damon W."/>
            <person name="Desjardin D."/>
            <person name="Finy P."/>
            <person name="Geml J."/>
            <person name="Haridas S."/>
            <person name="Hughes K."/>
            <person name="Justo A."/>
            <person name="Karasinski D."/>
            <person name="Kautmanova I."/>
            <person name="Kiss B."/>
            <person name="Kocsube S."/>
            <person name="Kotiranta H."/>
            <person name="LaButti K.M."/>
            <person name="Lechner B.E."/>
            <person name="Liimatainen K."/>
            <person name="Lipzen A."/>
            <person name="Lukacs Z."/>
            <person name="Mihaltcheva S."/>
            <person name="Morgado L.N."/>
            <person name="Niskanen T."/>
            <person name="Noordeloos M.E."/>
            <person name="Ohm R.A."/>
            <person name="Ortiz-Santana B."/>
            <person name="Ovrebo C."/>
            <person name="Racz N."/>
            <person name="Riley R."/>
            <person name="Savchenko A."/>
            <person name="Shiryaev A."/>
            <person name="Soop K."/>
            <person name="Spirin V."/>
            <person name="Szebenyi C."/>
            <person name="Tomsovsky M."/>
            <person name="Tulloss R.E."/>
            <person name="Uehling J."/>
            <person name="Grigoriev I.V."/>
            <person name="Vagvolgyi C."/>
            <person name="Papp T."/>
            <person name="Martin F.M."/>
            <person name="Miettinen O."/>
            <person name="Hibbett D.S."/>
            <person name="Nagy L.G."/>
        </authorList>
    </citation>
    <scope>NUCLEOTIDE SEQUENCE [LARGE SCALE GENOMIC DNA]</scope>
    <source>
        <strain evidence="2 3">CBS 962.96</strain>
    </source>
</reference>
<accession>A0A4S8L0G3</accession>
<protein>
    <submittedName>
        <fullName evidence="2">Uncharacterized protein</fullName>
    </submittedName>
</protein>
<dbReference type="EMBL" id="ML179785">
    <property type="protein sequence ID" value="THU81713.1"/>
    <property type="molecule type" value="Genomic_DNA"/>
</dbReference>
<organism evidence="2 3">
    <name type="scientific">Dendrothele bispora (strain CBS 962.96)</name>
    <dbReference type="NCBI Taxonomy" id="1314807"/>
    <lineage>
        <taxon>Eukaryota</taxon>
        <taxon>Fungi</taxon>
        <taxon>Dikarya</taxon>
        <taxon>Basidiomycota</taxon>
        <taxon>Agaricomycotina</taxon>
        <taxon>Agaricomycetes</taxon>
        <taxon>Agaricomycetidae</taxon>
        <taxon>Agaricales</taxon>
        <taxon>Agaricales incertae sedis</taxon>
        <taxon>Dendrothele</taxon>
    </lineage>
</organism>
<gene>
    <name evidence="2" type="ORF">K435DRAFT_972253</name>
</gene>
<evidence type="ECO:0000313" key="2">
    <source>
        <dbReference type="EMBL" id="THU81713.1"/>
    </source>
</evidence>
<proteinExistence type="predicted"/>
<feature type="region of interest" description="Disordered" evidence="1">
    <location>
        <begin position="51"/>
        <end position="70"/>
    </location>
</feature>
<evidence type="ECO:0000313" key="3">
    <source>
        <dbReference type="Proteomes" id="UP000297245"/>
    </source>
</evidence>
<evidence type="ECO:0000256" key="1">
    <source>
        <dbReference type="SAM" id="MobiDB-lite"/>
    </source>
</evidence>
<sequence length="70" mass="8017">MVKTTEEAIDDDVLFCEEEEPGELDELMEEEVEPTLERITAADVALDMDDCGEAEDRESEMEFESEEEPE</sequence>
<dbReference type="AlphaFoldDB" id="A0A4S8L0G3"/>
<keyword evidence="3" id="KW-1185">Reference proteome</keyword>
<name>A0A4S8L0G3_DENBC</name>
<dbReference type="Proteomes" id="UP000297245">
    <property type="component" value="Unassembled WGS sequence"/>
</dbReference>